<comment type="caution">
    <text evidence="1">The sequence shown here is derived from an EMBL/GenBank/DDBJ whole genome shotgun (WGS) entry which is preliminary data.</text>
</comment>
<reference evidence="1 2" key="1">
    <citation type="journal article" date="2023" name="G3 (Bethesda)">
        <title>A chromosome-length genome assembly and annotation of blackberry (Rubus argutus, cv. 'Hillquist').</title>
        <authorList>
            <person name="Bruna T."/>
            <person name="Aryal R."/>
            <person name="Dudchenko O."/>
            <person name="Sargent D.J."/>
            <person name="Mead D."/>
            <person name="Buti M."/>
            <person name="Cavallini A."/>
            <person name="Hytonen T."/>
            <person name="Andres J."/>
            <person name="Pham M."/>
            <person name="Weisz D."/>
            <person name="Mascagni F."/>
            <person name="Usai G."/>
            <person name="Natali L."/>
            <person name="Bassil N."/>
            <person name="Fernandez G.E."/>
            <person name="Lomsadze A."/>
            <person name="Armour M."/>
            <person name="Olukolu B."/>
            <person name="Poorten T."/>
            <person name="Britton C."/>
            <person name="Davik J."/>
            <person name="Ashrafi H."/>
            <person name="Aiden E.L."/>
            <person name="Borodovsky M."/>
            <person name="Worthington M."/>
        </authorList>
    </citation>
    <scope>NUCLEOTIDE SEQUENCE [LARGE SCALE GENOMIC DNA]</scope>
    <source>
        <strain evidence="1">PI 553951</strain>
    </source>
</reference>
<evidence type="ECO:0000313" key="1">
    <source>
        <dbReference type="EMBL" id="KAK9939740.1"/>
    </source>
</evidence>
<dbReference type="AlphaFoldDB" id="A0AAW1XSI9"/>
<dbReference type="EMBL" id="JBEDUW010000003">
    <property type="protein sequence ID" value="KAK9939740.1"/>
    <property type="molecule type" value="Genomic_DNA"/>
</dbReference>
<organism evidence="1 2">
    <name type="scientific">Rubus argutus</name>
    <name type="common">Southern blackberry</name>
    <dbReference type="NCBI Taxonomy" id="59490"/>
    <lineage>
        <taxon>Eukaryota</taxon>
        <taxon>Viridiplantae</taxon>
        <taxon>Streptophyta</taxon>
        <taxon>Embryophyta</taxon>
        <taxon>Tracheophyta</taxon>
        <taxon>Spermatophyta</taxon>
        <taxon>Magnoliopsida</taxon>
        <taxon>eudicotyledons</taxon>
        <taxon>Gunneridae</taxon>
        <taxon>Pentapetalae</taxon>
        <taxon>rosids</taxon>
        <taxon>fabids</taxon>
        <taxon>Rosales</taxon>
        <taxon>Rosaceae</taxon>
        <taxon>Rosoideae</taxon>
        <taxon>Rosoideae incertae sedis</taxon>
        <taxon>Rubus</taxon>
    </lineage>
</organism>
<dbReference type="Proteomes" id="UP001457282">
    <property type="component" value="Unassembled WGS sequence"/>
</dbReference>
<protein>
    <submittedName>
        <fullName evidence="1">Uncharacterized protein</fullName>
    </submittedName>
</protein>
<gene>
    <name evidence="1" type="ORF">M0R45_016429</name>
</gene>
<name>A0AAW1XSI9_RUBAR</name>
<proteinExistence type="predicted"/>
<sequence length="108" mass="11547">MIAAQSSIVALCGREDCGSAVNSGKGLAGCKEETGGAAINFELGSVCDSGGLSGDVGLRRSKSSGGIGELRRRDCRWHGFAFCWARVWAWQEGEREERKSERRGPVPD</sequence>
<accession>A0AAW1XSI9</accession>
<evidence type="ECO:0000313" key="2">
    <source>
        <dbReference type="Proteomes" id="UP001457282"/>
    </source>
</evidence>
<keyword evidence="2" id="KW-1185">Reference proteome</keyword>